<evidence type="ECO:0000313" key="3">
    <source>
        <dbReference type="Proteomes" id="UP000192761"/>
    </source>
</evidence>
<dbReference type="AlphaFoldDB" id="A0A1W1XNL4"/>
<dbReference type="RefSeq" id="WP_084090863.1">
    <property type="nucleotide sequence ID" value="NZ_FWXD01000011.1"/>
</dbReference>
<keyword evidence="1" id="KW-0812">Transmembrane</keyword>
<evidence type="ECO:0000313" key="2">
    <source>
        <dbReference type="EMBL" id="SMC25570.1"/>
    </source>
</evidence>
<evidence type="ECO:0000256" key="1">
    <source>
        <dbReference type="SAM" id="Phobius"/>
    </source>
</evidence>
<dbReference type="STRING" id="1121001.SAMN02745857_02216"/>
<reference evidence="2 3" key="1">
    <citation type="submission" date="2017-04" db="EMBL/GenBank/DDBJ databases">
        <authorList>
            <person name="Afonso C.L."/>
            <person name="Miller P.J."/>
            <person name="Scott M.A."/>
            <person name="Spackman E."/>
            <person name="Goraichik I."/>
            <person name="Dimitrov K.M."/>
            <person name="Suarez D.L."/>
            <person name="Swayne D.E."/>
        </authorList>
    </citation>
    <scope>NUCLEOTIDE SEQUENCE [LARGE SCALE GENOMIC DNA]</scope>
    <source>
        <strain evidence="2 3">DSM 23236</strain>
    </source>
</reference>
<sequence>MQAIHYAGSDTAVLPGDVVRLKRMRGEEEGFIAYVPGISPPNKFFGVGVGASVGFGNAQGRYWALSVDESGILSSAVHWFARGEAPPELPADLDEIDISSDFCLPAEQLANQQMGDGRIEISRRAPVDDDFKALQQQGTSFGRAISLALLVFGVLAALIYWLSKSWLAASLIGGGLFASSVVSNWRFRQEQQRRRAMAADPQAVEVIEVAPLRVVDIQPLGSNGPALVFFGNDEQAVLVVGQWTAEFEPFPAAHFRIHRWADTGEPIRIECLGKLIVPESSSVALQPGYRFGYVEWFKASPETLQQDLALAFSGGSHA</sequence>
<name>A0A1W1XNL4_9NEIS</name>
<gene>
    <name evidence="2" type="ORF">SAMN02745857_02216</name>
</gene>
<keyword evidence="1" id="KW-1133">Transmembrane helix</keyword>
<accession>A0A1W1XNL4</accession>
<keyword evidence="3" id="KW-1185">Reference proteome</keyword>
<feature type="transmembrane region" description="Helical" evidence="1">
    <location>
        <begin position="141"/>
        <end position="161"/>
    </location>
</feature>
<keyword evidence="1" id="KW-0472">Membrane</keyword>
<protein>
    <submittedName>
        <fullName evidence="2">Uncharacterized protein</fullName>
    </submittedName>
</protein>
<organism evidence="2 3">
    <name type="scientific">Andreprevotia lacus DSM 23236</name>
    <dbReference type="NCBI Taxonomy" id="1121001"/>
    <lineage>
        <taxon>Bacteria</taxon>
        <taxon>Pseudomonadati</taxon>
        <taxon>Pseudomonadota</taxon>
        <taxon>Betaproteobacteria</taxon>
        <taxon>Neisseriales</taxon>
        <taxon>Chitinibacteraceae</taxon>
        <taxon>Andreprevotia</taxon>
    </lineage>
</organism>
<dbReference type="EMBL" id="FWXD01000011">
    <property type="protein sequence ID" value="SMC25570.1"/>
    <property type="molecule type" value="Genomic_DNA"/>
</dbReference>
<proteinExistence type="predicted"/>
<dbReference type="Proteomes" id="UP000192761">
    <property type="component" value="Unassembled WGS sequence"/>
</dbReference>
<feature type="transmembrane region" description="Helical" evidence="1">
    <location>
        <begin position="167"/>
        <end position="187"/>
    </location>
</feature>